<sequence length="351" mass="39113">MNKRFFSLLLIIFCLIPIAVHAQETSEIRAVITNIVSEEILDNNQVTIFEARDFAGNSYRVDTQEGYTRGYDFRLEEGTEVVLQVLTNLDGTQTIFLSDVVRTHALFWMLLLFSFVTIAVGWRRGAFALVGLVLTLLVLFMWIMPAIIAGSDPVLMVVLGGSVIMLVNMHLVHGFTRKTFVAFISIVIGLFVVWGVGYLFSYFTQLTGLASEDSALLYLHMEDLIVPKGILLAGIILGALGVFDDVAVTQQEAVSELLQANKDLNRKELYNRAMRIGRHHIASAVNTLVLAYTGAAFPLFLLFYANGVVDWMRFINTEIVAEEIVRTLAGTTALLLLVPISTWFAVLVQKR</sequence>
<feature type="chain" id="PRO_5002535330" description="YibE/F family protein" evidence="2">
    <location>
        <begin position="23"/>
        <end position="351"/>
    </location>
</feature>
<feature type="transmembrane region" description="Helical" evidence="1">
    <location>
        <begin position="129"/>
        <end position="148"/>
    </location>
</feature>
<feature type="transmembrane region" description="Helical" evidence="1">
    <location>
        <begin position="281"/>
        <end position="304"/>
    </location>
</feature>
<feature type="transmembrane region" description="Helical" evidence="1">
    <location>
        <begin position="224"/>
        <end position="243"/>
    </location>
</feature>
<feature type="transmembrane region" description="Helical" evidence="1">
    <location>
        <begin position="154"/>
        <end position="173"/>
    </location>
</feature>
<keyword evidence="1" id="KW-0472">Membrane</keyword>
<name>A0A0G0XL37_9BACT</name>
<feature type="transmembrane region" description="Helical" evidence="1">
    <location>
        <begin position="324"/>
        <end position="348"/>
    </location>
</feature>
<evidence type="ECO:0008006" key="5">
    <source>
        <dbReference type="Google" id="ProtNLM"/>
    </source>
</evidence>
<feature type="transmembrane region" description="Helical" evidence="1">
    <location>
        <begin position="105"/>
        <end position="122"/>
    </location>
</feature>
<feature type="signal peptide" evidence="2">
    <location>
        <begin position="1"/>
        <end position="22"/>
    </location>
</feature>
<keyword evidence="1" id="KW-0812">Transmembrane</keyword>
<evidence type="ECO:0000313" key="4">
    <source>
        <dbReference type="Proteomes" id="UP000033930"/>
    </source>
</evidence>
<dbReference type="PANTHER" id="PTHR41771">
    <property type="entry name" value="MEMBRANE PROTEIN-RELATED"/>
    <property type="match status" value="1"/>
</dbReference>
<dbReference type="AlphaFoldDB" id="A0A0G0XL37"/>
<protein>
    <recommendedName>
        <fullName evidence="5">YibE/F family protein</fullName>
    </recommendedName>
</protein>
<feature type="transmembrane region" description="Helical" evidence="1">
    <location>
        <begin position="180"/>
        <end position="204"/>
    </location>
</feature>
<evidence type="ECO:0000256" key="2">
    <source>
        <dbReference type="SAM" id="SignalP"/>
    </source>
</evidence>
<dbReference type="EMBL" id="LCAW01000029">
    <property type="protein sequence ID" value="KKR97505.1"/>
    <property type="molecule type" value="Genomic_DNA"/>
</dbReference>
<evidence type="ECO:0000256" key="1">
    <source>
        <dbReference type="SAM" id="Phobius"/>
    </source>
</evidence>
<dbReference type="InterPro" id="IPR012507">
    <property type="entry name" value="YibE_F"/>
</dbReference>
<organism evidence="3 4">
    <name type="scientific">Candidatus Uhrbacteria bacterium GW2011_GWC1_41_20</name>
    <dbReference type="NCBI Taxonomy" id="1618983"/>
    <lineage>
        <taxon>Bacteria</taxon>
        <taxon>Candidatus Uhriibacteriota</taxon>
    </lineage>
</organism>
<dbReference type="Proteomes" id="UP000033930">
    <property type="component" value="Unassembled WGS sequence"/>
</dbReference>
<evidence type="ECO:0000313" key="3">
    <source>
        <dbReference type="EMBL" id="KKR97505.1"/>
    </source>
</evidence>
<keyword evidence="2" id="KW-0732">Signal</keyword>
<reference evidence="3 4" key="1">
    <citation type="journal article" date="2015" name="Nature">
        <title>rRNA introns, odd ribosomes, and small enigmatic genomes across a large radiation of phyla.</title>
        <authorList>
            <person name="Brown C.T."/>
            <person name="Hug L.A."/>
            <person name="Thomas B.C."/>
            <person name="Sharon I."/>
            <person name="Castelle C.J."/>
            <person name="Singh A."/>
            <person name="Wilkins M.J."/>
            <person name="Williams K.H."/>
            <person name="Banfield J.F."/>
        </authorList>
    </citation>
    <scope>NUCLEOTIDE SEQUENCE [LARGE SCALE GENOMIC DNA]</scope>
</reference>
<keyword evidence="1" id="KW-1133">Transmembrane helix</keyword>
<accession>A0A0G0XL37</accession>
<dbReference type="PANTHER" id="PTHR41771:SF1">
    <property type="entry name" value="MEMBRANE PROTEIN"/>
    <property type="match status" value="1"/>
</dbReference>
<proteinExistence type="predicted"/>
<gene>
    <name evidence="3" type="ORF">UU50_C0029G0003</name>
</gene>
<dbReference type="Pfam" id="PF07907">
    <property type="entry name" value="YibE_F"/>
    <property type="match status" value="1"/>
</dbReference>
<comment type="caution">
    <text evidence="3">The sequence shown here is derived from an EMBL/GenBank/DDBJ whole genome shotgun (WGS) entry which is preliminary data.</text>
</comment>